<dbReference type="STRING" id="268505.A0A2A9P0E3"/>
<dbReference type="EMBL" id="LAZP02001000">
    <property type="protein sequence ID" value="PFH55319.1"/>
    <property type="molecule type" value="Genomic_DNA"/>
</dbReference>
<evidence type="ECO:0000313" key="4">
    <source>
        <dbReference type="Proteomes" id="UP000037136"/>
    </source>
</evidence>
<gene>
    <name evidence="3" type="ORF">XA68_10122</name>
</gene>
<dbReference type="AlphaFoldDB" id="A0A2A9P0E3"/>
<dbReference type="Gene3D" id="2.40.128.580">
    <property type="entry name" value="GXWXG domain"/>
    <property type="match status" value="1"/>
</dbReference>
<dbReference type="InterPro" id="IPR025568">
    <property type="entry name" value="DUF4334"/>
</dbReference>
<dbReference type="Proteomes" id="UP000037136">
    <property type="component" value="Unassembled WGS sequence"/>
</dbReference>
<comment type="caution">
    <text evidence="3">The sequence shown here is derived from an EMBL/GenBank/DDBJ whole genome shotgun (WGS) entry which is preliminary data.</text>
</comment>
<feature type="domain" description="DUF4334" evidence="2">
    <location>
        <begin position="33"/>
        <end position="90"/>
    </location>
</feature>
<dbReference type="Pfam" id="PF14231">
    <property type="entry name" value="GXWXG"/>
    <property type="match status" value="1"/>
</dbReference>
<proteinExistence type="predicted"/>
<reference evidence="3 4" key="2">
    <citation type="journal article" date="2017" name="Sci. Rep.">
        <title>Ant-infecting Ophiocordyceps genomes reveal a high diversity of potential behavioral manipulation genes and a possible major role for enterotoxins.</title>
        <authorList>
            <person name="de Bekker C."/>
            <person name="Ohm R.A."/>
            <person name="Evans H.C."/>
            <person name="Brachmann A."/>
            <person name="Hughes D.P."/>
        </authorList>
    </citation>
    <scope>NUCLEOTIDE SEQUENCE [LARGE SCALE GENOMIC DNA]</scope>
    <source>
        <strain evidence="3 4">SC16a</strain>
    </source>
</reference>
<dbReference type="InterPro" id="IPR025951">
    <property type="entry name" value="GXWXG_dom"/>
</dbReference>
<dbReference type="Pfam" id="PF14232">
    <property type="entry name" value="DUF4334"/>
    <property type="match status" value="1"/>
</dbReference>
<evidence type="ECO:0000259" key="1">
    <source>
        <dbReference type="Pfam" id="PF14231"/>
    </source>
</evidence>
<accession>A0A2A9P0E3</accession>
<feature type="domain" description="GXWXG" evidence="1">
    <location>
        <begin position="1"/>
        <end position="23"/>
    </location>
</feature>
<protein>
    <submittedName>
        <fullName evidence="3">Uncharacterized protein</fullName>
    </submittedName>
</protein>
<evidence type="ECO:0000313" key="3">
    <source>
        <dbReference type="EMBL" id="PFH55319.1"/>
    </source>
</evidence>
<organism evidence="3 4">
    <name type="scientific">Ophiocordyceps unilateralis</name>
    <name type="common">Zombie-ant fungus</name>
    <name type="synonym">Torrubia unilateralis</name>
    <dbReference type="NCBI Taxonomy" id="268505"/>
    <lineage>
        <taxon>Eukaryota</taxon>
        <taxon>Fungi</taxon>
        <taxon>Dikarya</taxon>
        <taxon>Ascomycota</taxon>
        <taxon>Pezizomycotina</taxon>
        <taxon>Sordariomycetes</taxon>
        <taxon>Hypocreomycetidae</taxon>
        <taxon>Hypocreales</taxon>
        <taxon>Ophiocordycipitaceae</taxon>
        <taxon>Ophiocordyceps</taxon>
    </lineage>
</organism>
<keyword evidence="4" id="KW-1185">Reference proteome</keyword>
<evidence type="ECO:0000259" key="2">
    <source>
        <dbReference type="Pfam" id="PF14232"/>
    </source>
</evidence>
<sequence length="102" mass="11509">MKWAGKTFRSTEDVDPVVVYDEGGNRKWDSAWGNAKLREMKFADQNTIAMVYDDIPITDYFHYVSEDLVAGAMVSKMDNTDGIFYFVLRRLSAAAGAAVERT</sequence>
<dbReference type="OrthoDB" id="2213372at2759"/>
<name>A0A2A9P0E3_OPHUN</name>
<reference evidence="3 4" key="1">
    <citation type="journal article" date="2015" name="BMC Genomics">
        <title>Gene expression during zombie ant biting behavior reflects the complexity underlying fungal parasitic behavioral manipulation.</title>
        <authorList>
            <person name="de Bekker C."/>
            <person name="Ohm R.A."/>
            <person name="Loreto R.G."/>
            <person name="Sebastian A."/>
            <person name="Albert I."/>
            <person name="Merrow M."/>
            <person name="Brachmann A."/>
            <person name="Hughes D.P."/>
        </authorList>
    </citation>
    <scope>NUCLEOTIDE SEQUENCE [LARGE SCALE GENOMIC DNA]</scope>
    <source>
        <strain evidence="3 4">SC16a</strain>
    </source>
</reference>